<keyword evidence="1" id="KW-1133">Transmembrane helix</keyword>
<feature type="transmembrane region" description="Helical" evidence="1">
    <location>
        <begin position="198"/>
        <end position="220"/>
    </location>
</feature>
<dbReference type="Proteomes" id="UP000500826">
    <property type="component" value="Chromosome"/>
</dbReference>
<evidence type="ECO:0000313" key="2">
    <source>
        <dbReference type="EMBL" id="QJW84811.1"/>
    </source>
</evidence>
<dbReference type="EMBL" id="CP053418">
    <property type="protein sequence ID" value="QJW84811.1"/>
    <property type="molecule type" value="Genomic_DNA"/>
</dbReference>
<gene>
    <name evidence="2" type="ORF">HK414_17805</name>
</gene>
<evidence type="ECO:0000313" key="3">
    <source>
        <dbReference type="Proteomes" id="UP000500826"/>
    </source>
</evidence>
<reference evidence="2 3" key="1">
    <citation type="submission" date="2020-05" db="EMBL/GenBank/DDBJ databases">
        <title>Ramlibacter rhizophilus sp. nov., isolated from rhizosphere soil of national flower Mugunghwa from South Korea.</title>
        <authorList>
            <person name="Zheng-Fei Y."/>
            <person name="Huan T."/>
        </authorList>
    </citation>
    <scope>NUCLEOTIDE SEQUENCE [LARGE SCALE GENOMIC DNA]</scope>
    <source>
        <strain evidence="2 3">H242</strain>
    </source>
</reference>
<keyword evidence="1" id="KW-0812">Transmembrane</keyword>
<organism evidence="2 3">
    <name type="scientific">Ramlibacter terrae</name>
    <dbReference type="NCBI Taxonomy" id="2732511"/>
    <lineage>
        <taxon>Bacteria</taxon>
        <taxon>Pseudomonadati</taxon>
        <taxon>Pseudomonadota</taxon>
        <taxon>Betaproteobacteria</taxon>
        <taxon>Burkholderiales</taxon>
        <taxon>Comamonadaceae</taxon>
        <taxon>Ramlibacter</taxon>
    </lineage>
</organism>
<name>A0ABX6P784_9BURK</name>
<keyword evidence="3" id="KW-1185">Reference proteome</keyword>
<evidence type="ECO:0000256" key="1">
    <source>
        <dbReference type="SAM" id="Phobius"/>
    </source>
</evidence>
<proteinExistence type="predicted"/>
<protein>
    <submittedName>
        <fullName evidence="2">Uncharacterized protein</fullName>
    </submittedName>
</protein>
<keyword evidence="1" id="KW-0472">Membrane</keyword>
<accession>A0ABX6P784</accession>
<sequence length="223" mass="23890">MQDSVYHVLVEGGGRLGPFDRRTIIGMRVRKALRGGDVVVGADGRQRAVRDLVRQPRAEAAFQPERSGSYSVVQAIHAATLVDTAGSGCCVVPPFTGDLEVRVQTKVLRIEGRFREGPATRQDRLKIPLEHVVHAGRRGSIVDLGLRAEAAAATQRLTLDLRTPEAAGDFAGALPNVTAWPDEPVRAKPSASVPTQTVAWMGVAAVTALVSAVLVVVWVLTHR</sequence>